<feature type="domain" description="5'-3' DNA helicase ZGRF1-like N-terminal" evidence="2">
    <location>
        <begin position="16"/>
        <end position="97"/>
    </location>
</feature>
<feature type="compositionally biased region" description="Basic and acidic residues" evidence="1">
    <location>
        <begin position="313"/>
        <end position="323"/>
    </location>
</feature>
<dbReference type="PANTHER" id="PTHR28535">
    <property type="entry name" value="ZINC FINGER GRF-TYPE CONTAINING 1"/>
    <property type="match status" value="1"/>
</dbReference>
<proteinExistence type="predicted"/>
<reference evidence="3" key="2">
    <citation type="submission" date="2023-06" db="EMBL/GenBank/DDBJ databases">
        <authorList>
            <consortium name="Lawrence Berkeley National Laboratory"/>
            <person name="Haridas S."/>
            <person name="Hensen N."/>
            <person name="Bonometti L."/>
            <person name="Westerberg I."/>
            <person name="Brannstrom I.O."/>
            <person name="Guillou S."/>
            <person name="Cros-Aarteil S."/>
            <person name="Calhoun S."/>
            <person name="Kuo A."/>
            <person name="Mondo S."/>
            <person name="Pangilinan J."/>
            <person name="Riley R."/>
            <person name="Labutti K."/>
            <person name="Andreopoulos B."/>
            <person name="Lipzen A."/>
            <person name="Chen C."/>
            <person name="Yanf M."/>
            <person name="Daum C."/>
            <person name="Ng V."/>
            <person name="Clum A."/>
            <person name="Steindorff A."/>
            <person name="Ohm R."/>
            <person name="Martin F."/>
            <person name="Silar P."/>
            <person name="Natvig D."/>
            <person name="Lalanne C."/>
            <person name="Gautier V."/>
            <person name="Ament-Velasquez S.L."/>
            <person name="Kruys A."/>
            <person name="Hutchinson M.I."/>
            <person name="Powell A.J."/>
            <person name="Barry K."/>
            <person name="Miller A.N."/>
            <person name="Grigoriev I.V."/>
            <person name="Debuchy R."/>
            <person name="Gladieux P."/>
            <person name="Thoren M.H."/>
            <person name="Johannesson H."/>
        </authorList>
    </citation>
    <scope>NUCLEOTIDE SEQUENCE</scope>
    <source>
        <strain evidence="3">CBS 314.62</strain>
    </source>
</reference>
<gene>
    <name evidence="3" type="ORF">B0T22DRAFT_369615</name>
</gene>
<dbReference type="GO" id="GO:0005634">
    <property type="term" value="C:nucleus"/>
    <property type="evidence" value="ECO:0007669"/>
    <property type="project" value="TreeGrafter"/>
</dbReference>
<dbReference type="EMBL" id="JAULSO010000001">
    <property type="protein sequence ID" value="KAK3695621.1"/>
    <property type="molecule type" value="Genomic_DNA"/>
</dbReference>
<feature type="region of interest" description="Disordered" evidence="1">
    <location>
        <begin position="171"/>
        <end position="692"/>
    </location>
</feature>
<protein>
    <recommendedName>
        <fullName evidence="2">5'-3' DNA helicase ZGRF1-like N-terminal domain-containing protein</fullName>
    </recommendedName>
</protein>
<feature type="compositionally biased region" description="Basic and acidic residues" evidence="1">
    <location>
        <begin position="185"/>
        <end position="199"/>
    </location>
</feature>
<organism evidence="3 4">
    <name type="scientific">Podospora appendiculata</name>
    <dbReference type="NCBI Taxonomy" id="314037"/>
    <lineage>
        <taxon>Eukaryota</taxon>
        <taxon>Fungi</taxon>
        <taxon>Dikarya</taxon>
        <taxon>Ascomycota</taxon>
        <taxon>Pezizomycotina</taxon>
        <taxon>Sordariomycetes</taxon>
        <taxon>Sordariomycetidae</taxon>
        <taxon>Sordariales</taxon>
        <taxon>Podosporaceae</taxon>
        <taxon>Podospora</taxon>
    </lineage>
</organism>
<feature type="compositionally biased region" description="Basic residues" evidence="1">
    <location>
        <begin position="483"/>
        <end position="492"/>
    </location>
</feature>
<name>A0AAE1CI80_9PEZI</name>
<dbReference type="Proteomes" id="UP001270362">
    <property type="component" value="Unassembled WGS sequence"/>
</dbReference>
<feature type="compositionally biased region" description="Polar residues" evidence="1">
    <location>
        <begin position="596"/>
        <end position="613"/>
    </location>
</feature>
<evidence type="ECO:0000313" key="4">
    <source>
        <dbReference type="Proteomes" id="UP001270362"/>
    </source>
</evidence>
<keyword evidence="4" id="KW-1185">Reference proteome</keyword>
<comment type="caution">
    <text evidence="3">The sequence shown here is derived from an EMBL/GenBank/DDBJ whole genome shotgun (WGS) entry which is preliminary data.</text>
</comment>
<evidence type="ECO:0000259" key="2">
    <source>
        <dbReference type="Pfam" id="PF10382"/>
    </source>
</evidence>
<feature type="compositionally biased region" description="Basic and acidic residues" evidence="1">
    <location>
        <begin position="643"/>
        <end position="673"/>
    </location>
</feature>
<feature type="compositionally biased region" description="Basic and acidic residues" evidence="1">
    <location>
        <begin position="246"/>
        <end position="261"/>
    </location>
</feature>
<dbReference type="Pfam" id="PF10382">
    <property type="entry name" value="ZGRF1-like_N"/>
    <property type="match status" value="1"/>
</dbReference>
<dbReference type="InterPro" id="IPR018838">
    <property type="entry name" value="ZGRF1-like_N"/>
</dbReference>
<accession>A0AAE1CI80</accession>
<dbReference type="GO" id="GO:0035861">
    <property type="term" value="C:site of double-strand break"/>
    <property type="evidence" value="ECO:0007669"/>
    <property type="project" value="TreeGrafter"/>
</dbReference>
<evidence type="ECO:0000256" key="1">
    <source>
        <dbReference type="SAM" id="MobiDB-lite"/>
    </source>
</evidence>
<feature type="compositionally biased region" description="Basic and acidic residues" evidence="1">
    <location>
        <begin position="513"/>
        <end position="525"/>
    </location>
</feature>
<dbReference type="PANTHER" id="PTHR28535:SF1">
    <property type="entry name" value="PROTEIN ZGRF1"/>
    <property type="match status" value="1"/>
</dbReference>
<feature type="region of interest" description="Disordered" evidence="1">
    <location>
        <begin position="885"/>
        <end position="911"/>
    </location>
</feature>
<dbReference type="InterPro" id="IPR052800">
    <property type="entry name" value="DNA_Repair_Helicase_ZGRF1"/>
</dbReference>
<dbReference type="AlphaFoldDB" id="A0AAE1CI80"/>
<feature type="region of interest" description="Disordered" evidence="1">
    <location>
        <begin position="726"/>
        <end position="813"/>
    </location>
</feature>
<sequence length="1027" mass="111435">MATSPSLAIAGSSAPVLEFSCLFTHDLKRKQKRWQDGRLKYHTFNKRVMVYDERGSFVGDMHWRRDWEFDEGEEVELERGGVITQVGECVGRQNQDLSELLDKRAKEKEERQAKAASRPARPPVPMHTPLSVPRPQAPQELPQSRHRHLNQLLGTPTGHHGRALVPRESPFEQRHPANGTPNGHPDPRAVKRRRYDDTPPSKMGYAQSLFGASLTLSGAPVSSAPLRRQPAPRPQESFQTSSPPENETRHPESDALAKNFDDMDILTTSRRGVTSTSSALPPHSARPRRPDHDSSVTGRALEPGLENTSNASHAEKTAQEKRISHTRKGMRSDPTNDIDLTHIAMNTKRTPAVGTMASNTSPALPMDAGTATIPPKHTKSTSLVGSKSAPAKSKPKPIIVLDDTEEEPDMRDNVSVTGGLGKTAGGAKPAAPDKQKPGSTKRKTLPSRSILPPSLGLGLEHISSQEPNLRAEKEAPEEEPRTRLRLKSRPKRGLLVAAEIATHPPSSRQHRSTTTDDAEKRHEKPVGQPTLSFNPQRVHEFRNLVEKPVPTFDEADPFASSPPDQGEISTRRSPSPPLRRQRRDIKFAEAEIGTSLDLNTLAGKQTHATSQSKPSKRMHDIGEGTGDEGNSQSPLPRRKKTKSRQETRARASRKNSERDTTSSKKPERSKSEELPQVPVGPRLAKLGRRNLKSREVIGYIESSQPVIEMPSIPASRLASNGHLVDRGPALADKESPSVNIVPNVPTSPPRSQNDHTPSAAEEKLPLMPNAKKVCPLSTPVEEPTNLDGGANQDRDDGRRPSALLPSPVDNSTAELPVQHAGRHGLGRHGSAAVTAGSDYVTNISAMEATSGAHNAVPRGGVIPETAERTNIGKQPALHLEVGGFVSPSRSLSHKSTNPPEQQEHLTTAAHSREDALPTVDGPIAARIDTTSAINSLPRIANPASRGRKAALKSHAAGQVPQPFLPIEPIPERLPARGYVVERGDGVSAGGENQRPKYKIALPGFVTAKGGGPWSREAYDLLETGRPG</sequence>
<feature type="compositionally biased region" description="Low complexity" evidence="1">
    <location>
        <begin position="267"/>
        <end position="278"/>
    </location>
</feature>
<dbReference type="GO" id="GO:0006302">
    <property type="term" value="P:double-strand break repair"/>
    <property type="evidence" value="ECO:0007669"/>
    <property type="project" value="TreeGrafter"/>
</dbReference>
<evidence type="ECO:0000313" key="3">
    <source>
        <dbReference type="EMBL" id="KAK3695621.1"/>
    </source>
</evidence>
<feature type="compositionally biased region" description="Polar residues" evidence="1">
    <location>
        <begin position="887"/>
        <end position="909"/>
    </location>
</feature>
<feature type="compositionally biased region" description="Polar residues" evidence="1">
    <location>
        <begin position="236"/>
        <end position="245"/>
    </location>
</feature>
<feature type="region of interest" description="Disordered" evidence="1">
    <location>
        <begin position="105"/>
        <end position="143"/>
    </location>
</feature>
<feature type="compositionally biased region" description="Basic and acidic residues" evidence="1">
    <location>
        <begin position="469"/>
        <end position="482"/>
    </location>
</feature>
<reference evidence="3" key="1">
    <citation type="journal article" date="2023" name="Mol. Phylogenet. Evol.">
        <title>Genome-scale phylogeny and comparative genomics of the fungal order Sordariales.</title>
        <authorList>
            <person name="Hensen N."/>
            <person name="Bonometti L."/>
            <person name="Westerberg I."/>
            <person name="Brannstrom I.O."/>
            <person name="Guillou S."/>
            <person name="Cros-Aarteil S."/>
            <person name="Calhoun S."/>
            <person name="Haridas S."/>
            <person name="Kuo A."/>
            <person name="Mondo S."/>
            <person name="Pangilinan J."/>
            <person name="Riley R."/>
            <person name="LaButti K."/>
            <person name="Andreopoulos B."/>
            <person name="Lipzen A."/>
            <person name="Chen C."/>
            <person name="Yan M."/>
            <person name="Daum C."/>
            <person name="Ng V."/>
            <person name="Clum A."/>
            <person name="Steindorff A."/>
            <person name="Ohm R.A."/>
            <person name="Martin F."/>
            <person name="Silar P."/>
            <person name="Natvig D.O."/>
            <person name="Lalanne C."/>
            <person name="Gautier V."/>
            <person name="Ament-Velasquez S.L."/>
            <person name="Kruys A."/>
            <person name="Hutchinson M.I."/>
            <person name="Powell A.J."/>
            <person name="Barry K."/>
            <person name="Miller A.N."/>
            <person name="Grigoriev I.V."/>
            <person name="Debuchy R."/>
            <person name="Gladieux P."/>
            <person name="Hiltunen Thoren M."/>
            <person name="Johannesson H."/>
        </authorList>
    </citation>
    <scope>NUCLEOTIDE SEQUENCE</scope>
    <source>
        <strain evidence="3">CBS 314.62</strain>
    </source>
</reference>